<proteinExistence type="predicted"/>
<evidence type="ECO:0000259" key="2">
    <source>
        <dbReference type="Pfam" id="PF07007"/>
    </source>
</evidence>
<dbReference type="EMBL" id="JAJA02000001">
    <property type="protein sequence ID" value="KWS05416.1"/>
    <property type="molecule type" value="Genomic_DNA"/>
</dbReference>
<organism evidence="3 4">
    <name type="scientific">Lysobacter capsici AZ78</name>
    <dbReference type="NCBI Taxonomy" id="1444315"/>
    <lineage>
        <taxon>Bacteria</taxon>
        <taxon>Pseudomonadati</taxon>
        <taxon>Pseudomonadota</taxon>
        <taxon>Gammaproteobacteria</taxon>
        <taxon>Lysobacterales</taxon>
        <taxon>Lysobacteraceae</taxon>
        <taxon>Lysobacter</taxon>
    </lineage>
</organism>
<name>A0A108UA93_9GAMM</name>
<feature type="domain" description="Lysozyme inhibitor LprI-like N-terminal" evidence="2">
    <location>
        <begin position="34"/>
        <end position="102"/>
    </location>
</feature>
<dbReference type="Pfam" id="PF07007">
    <property type="entry name" value="LprI"/>
    <property type="match status" value="1"/>
</dbReference>
<evidence type="ECO:0000313" key="3">
    <source>
        <dbReference type="EMBL" id="KWS05416.1"/>
    </source>
</evidence>
<dbReference type="Proteomes" id="UP000023435">
    <property type="component" value="Unassembled WGS sequence"/>
</dbReference>
<comment type="caution">
    <text evidence="3">The sequence shown here is derived from an EMBL/GenBank/DDBJ whole genome shotgun (WGS) entry which is preliminary data.</text>
</comment>
<evidence type="ECO:0000256" key="1">
    <source>
        <dbReference type="SAM" id="SignalP"/>
    </source>
</evidence>
<keyword evidence="4" id="KW-1185">Reference proteome</keyword>
<dbReference type="AlphaFoldDB" id="A0A108UA93"/>
<dbReference type="RefSeq" id="WP_051546899.1">
    <property type="nucleotide sequence ID" value="NZ_JAJA02000001.1"/>
</dbReference>
<dbReference type="InterPro" id="IPR052755">
    <property type="entry name" value="Lysozyme_Inhibitor_LprI"/>
</dbReference>
<dbReference type="Gene3D" id="1.20.1270.180">
    <property type="match status" value="1"/>
</dbReference>
<protein>
    <recommendedName>
        <fullName evidence="2">Lysozyme inhibitor LprI-like N-terminal domain-containing protein</fullName>
    </recommendedName>
</protein>
<sequence>MPSRSAAIRRLFALSLSGFALLAGSAQAAGFDCKRARTTVEISICADPGLSSLDSEMNDLYRQIQSETVGVDGETGRRIDPIAAEQQRWLARRNACVDRACLDRAYRDRLAQMKRDWSDALQPSASAPGPAVYRYERHGDFKIFIADFRRAVAAGDRAAVAKMTAQPFLDYSQGESCLDRPEPCDAEQRSHDASASNEREVIGLYDRIITAAVRSALQANKIRAYSQRIDAAKDENGEVQAPGPIGPGEYLLDSEDVYAQRVFKKVGGVYKLQRVPFYS</sequence>
<evidence type="ECO:0000313" key="4">
    <source>
        <dbReference type="Proteomes" id="UP000023435"/>
    </source>
</evidence>
<gene>
    <name evidence="3" type="ORF">AZ78_2968</name>
</gene>
<keyword evidence="1" id="KW-0732">Signal</keyword>
<feature type="chain" id="PRO_5007131783" description="Lysozyme inhibitor LprI-like N-terminal domain-containing protein" evidence="1">
    <location>
        <begin position="29"/>
        <end position="279"/>
    </location>
</feature>
<dbReference type="InterPro" id="IPR009739">
    <property type="entry name" value="LprI-like_N"/>
</dbReference>
<dbReference type="PANTHER" id="PTHR37549:SF1">
    <property type="entry name" value="LIPOPROTEIN LPRI"/>
    <property type="match status" value="1"/>
</dbReference>
<dbReference type="OrthoDB" id="5574481at2"/>
<dbReference type="PANTHER" id="PTHR37549">
    <property type="entry name" value="LIPOPROTEIN LPRI"/>
    <property type="match status" value="1"/>
</dbReference>
<accession>A0A108UA93</accession>
<reference evidence="3 4" key="1">
    <citation type="journal article" date="2014" name="Genome Announc.">
        <title>Draft Genome Sequence of Lysobacter capsici AZ78, a Bacterium Antagonistic to Plant-Pathogenic Oomycetes.</title>
        <authorList>
            <person name="Puopolo G."/>
            <person name="Sonego P."/>
            <person name="Engelen K."/>
            <person name="Pertot I."/>
        </authorList>
    </citation>
    <scope>NUCLEOTIDE SEQUENCE [LARGE SCALE GENOMIC DNA]</scope>
    <source>
        <strain evidence="3 4">AZ78</strain>
    </source>
</reference>
<feature type="signal peptide" evidence="1">
    <location>
        <begin position="1"/>
        <end position="28"/>
    </location>
</feature>
<dbReference type="GO" id="GO:0005576">
    <property type="term" value="C:extracellular region"/>
    <property type="evidence" value="ECO:0007669"/>
    <property type="project" value="TreeGrafter"/>
</dbReference>